<organism evidence="2 3">
    <name type="scientific">Ridgeia piscesae</name>
    <name type="common">Tubeworm</name>
    <dbReference type="NCBI Taxonomy" id="27915"/>
    <lineage>
        <taxon>Eukaryota</taxon>
        <taxon>Metazoa</taxon>
        <taxon>Spiralia</taxon>
        <taxon>Lophotrochozoa</taxon>
        <taxon>Annelida</taxon>
        <taxon>Polychaeta</taxon>
        <taxon>Sedentaria</taxon>
        <taxon>Canalipalpata</taxon>
        <taxon>Sabellida</taxon>
        <taxon>Siboglinidae</taxon>
        <taxon>Ridgeia</taxon>
    </lineage>
</organism>
<keyword evidence="1" id="KW-1133">Transmembrane helix</keyword>
<dbReference type="EMBL" id="JAODUO010000960">
    <property type="protein sequence ID" value="KAK2172445.1"/>
    <property type="molecule type" value="Genomic_DNA"/>
</dbReference>
<keyword evidence="3" id="KW-1185">Reference proteome</keyword>
<reference evidence="2" key="1">
    <citation type="journal article" date="2023" name="Mol. Biol. Evol.">
        <title>Third-Generation Sequencing Reveals the Adaptive Role of the Epigenome in Three Deep-Sea Polychaetes.</title>
        <authorList>
            <person name="Perez M."/>
            <person name="Aroh O."/>
            <person name="Sun Y."/>
            <person name="Lan Y."/>
            <person name="Juniper S.K."/>
            <person name="Young C.R."/>
            <person name="Angers B."/>
            <person name="Qian P.Y."/>
        </authorList>
    </citation>
    <scope>NUCLEOTIDE SEQUENCE</scope>
    <source>
        <strain evidence="2">R07B-5</strain>
    </source>
</reference>
<proteinExistence type="predicted"/>
<sequence length="117" mass="14163">MFIFVFLLCTHCHSKFDLLVLLGNFHIILFLLLFVFACYDIFTKTQFLFHLRSFTFTFTFLHLLAFCHLHVQYRGCLSFLISRRCQYLCKRRYEESDRSVPTIRYVIRQTQLNLSSE</sequence>
<keyword evidence="1" id="KW-0812">Transmembrane</keyword>
<feature type="transmembrane region" description="Helical" evidence="1">
    <location>
        <begin position="54"/>
        <end position="73"/>
    </location>
</feature>
<protein>
    <submittedName>
        <fullName evidence="2">Uncharacterized protein</fullName>
    </submittedName>
</protein>
<name>A0AAD9KJR0_RIDPI</name>
<dbReference type="AlphaFoldDB" id="A0AAD9KJR0"/>
<evidence type="ECO:0000313" key="2">
    <source>
        <dbReference type="EMBL" id="KAK2172445.1"/>
    </source>
</evidence>
<evidence type="ECO:0000256" key="1">
    <source>
        <dbReference type="SAM" id="Phobius"/>
    </source>
</evidence>
<comment type="caution">
    <text evidence="2">The sequence shown here is derived from an EMBL/GenBank/DDBJ whole genome shotgun (WGS) entry which is preliminary data.</text>
</comment>
<dbReference type="Proteomes" id="UP001209878">
    <property type="component" value="Unassembled WGS sequence"/>
</dbReference>
<gene>
    <name evidence="2" type="ORF">NP493_960g01026</name>
</gene>
<evidence type="ECO:0000313" key="3">
    <source>
        <dbReference type="Proteomes" id="UP001209878"/>
    </source>
</evidence>
<feature type="transmembrane region" description="Helical" evidence="1">
    <location>
        <begin position="24"/>
        <end position="42"/>
    </location>
</feature>
<keyword evidence="1" id="KW-0472">Membrane</keyword>
<accession>A0AAD9KJR0</accession>